<feature type="transmembrane region" description="Helical" evidence="1">
    <location>
        <begin position="36"/>
        <end position="60"/>
    </location>
</feature>
<proteinExistence type="predicted"/>
<gene>
    <name evidence="2" type="ORF">FJT64_008960</name>
</gene>
<dbReference type="Proteomes" id="UP000440578">
    <property type="component" value="Unassembled WGS sequence"/>
</dbReference>
<organism evidence="2 3">
    <name type="scientific">Amphibalanus amphitrite</name>
    <name type="common">Striped barnacle</name>
    <name type="synonym">Balanus amphitrite</name>
    <dbReference type="NCBI Taxonomy" id="1232801"/>
    <lineage>
        <taxon>Eukaryota</taxon>
        <taxon>Metazoa</taxon>
        <taxon>Ecdysozoa</taxon>
        <taxon>Arthropoda</taxon>
        <taxon>Crustacea</taxon>
        <taxon>Multicrustacea</taxon>
        <taxon>Cirripedia</taxon>
        <taxon>Thoracica</taxon>
        <taxon>Thoracicalcarea</taxon>
        <taxon>Balanomorpha</taxon>
        <taxon>Balanoidea</taxon>
        <taxon>Balanidae</taxon>
        <taxon>Amphibalaninae</taxon>
        <taxon>Amphibalanus</taxon>
    </lineage>
</organism>
<keyword evidence="1" id="KW-0472">Membrane</keyword>
<dbReference type="EMBL" id="VIIS01001769">
    <property type="protein sequence ID" value="KAF0293139.1"/>
    <property type="molecule type" value="Genomic_DNA"/>
</dbReference>
<sequence>MINLTPEAQILLNPFSWAGALNALLIRQFGFTLADLVAFLVLSFVFWKVLVLFILPGIYFRVMLYTDEMESQHHSSRGLPPTGRPAAQVDCTLTQVVDP</sequence>
<reference evidence="2 3" key="1">
    <citation type="submission" date="2019-07" db="EMBL/GenBank/DDBJ databases">
        <title>Draft genome assembly of a fouling barnacle, Amphibalanus amphitrite (Darwin, 1854): The first reference genome for Thecostraca.</title>
        <authorList>
            <person name="Kim W."/>
        </authorList>
    </citation>
    <scope>NUCLEOTIDE SEQUENCE [LARGE SCALE GENOMIC DNA]</scope>
    <source>
        <strain evidence="2">SNU_AA5</strain>
        <tissue evidence="2">Soma without cirri and trophi</tissue>
    </source>
</reference>
<accession>A0A6A4VJ63</accession>
<evidence type="ECO:0000313" key="2">
    <source>
        <dbReference type="EMBL" id="KAF0293139.1"/>
    </source>
</evidence>
<evidence type="ECO:0000256" key="1">
    <source>
        <dbReference type="SAM" id="Phobius"/>
    </source>
</evidence>
<keyword evidence="1" id="KW-0812">Transmembrane</keyword>
<comment type="caution">
    <text evidence="2">The sequence shown here is derived from an EMBL/GenBank/DDBJ whole genome shotgun (WGS) entry which is preliminary data.</text>
</comment>
<dbReference type="AlphaFoldDB" id="A0A6A4VJ63"/>
<evidence type="ECO:0000313" key="3">
    <source>
        <dbReference type="Proteomes" id="UP000440578"/>
    </source>
</evidence>
<keyword evidence="1" id="KW-1133">Transmembrane helix</keyword>
<name>A0A6A4VJ63_AMPAM</name>
<protein>
    <submittedName>
        <fullName evidence="2">Uncharacterized protein</fullName>
    </submittedName>
</protein>
<keyword evidence="3" id="KW-1185">Reference proteome</keyword>
<dbReference type="OrthoDB" id="6395378at2759"/>